<dbReference type="SUPFAM" id="SSF48726">
    <property type="entry name" value="Immunoglobulin"/>
    <property type="match status" value="1"/>
</dbReference>
<dbReference type="Gene3D" id="2.10.25.10">
    <property type="entry name" value="Laminin"/>
    <property type="match status" value="1"/>
</dbReference>
<dbReference type="GeneID" id="185065"/>
<evidence type="ECO:0000256" key="1">
    <source>
        <dbReference type="PROSITE-ProRule" id="PRU00076"/>
    </source>
</evidence>
<dbReference type="OrthoDB" id="19903at2759"/>
<dbReference type="ExpressionAtlas" id="U4PLF0">
    <property type="expression patterns" value="baseline and differential"/>
</dbReference>
<evidence type="ECO:0000259" key="5">
    <source>
        <dbReference type="PROSITE" id="PS50835"/>
    </source>
</evidence>
<evidence type="ECO:0000313" key="7">
    <source>
        <dbReference type="Proteomes" id="UP000001940"/>
    </source>
</evidence>
<dbReference type="Proteomes" id="UP000001940">
    <property type="component" value="Chromosome IV"/>
</dbReference>
<dbReference type="PROSITE" id="PS50835">
    <property type="entry name" value="IG_LIKE"/>
    <property type="match status" value="1"/>
</dbReference>
<dbReference type="InterPro" id="IPR007110">
    <property type="entry name" value="Ig-like_dom"/>
</dbReference>
<dbReference type="InParanoid" id="U4PLF0"/>
<accession>U4PLF0</accession>
<keyword evidence="3" id="KW-1133">Transmembrane helix</keyword>
<dbReference type="OMA" id="ECEMEHA"/>
<dbReference type="InterPro" id="IPR013783">
    <property type="entry name" value="Ig-like_fold"/>
</dbReference>
<gene>
    <name evidence="6 8" type="primary">siss-1</name>
    <name evidence="6" type="ORF">CELE_F28E10.2</name>
    <name evidence="8" type="ORF">F28E10.2</name>
</gene>
<feature type="compositionally biased region" description="Low complexity" evidence="2">
    <location>
        <begin position="225"/>
        <end position="243"/>
    </location>
</feature>
<keyword evidence="1" id="KW-0245">EGF-like domain</keyword>
<dbReference type="SUPFAM" id="SSF57196">
    <property type="entry name" value="EGF/Laminin"/>
    <property type="match status" value="1"/>
</dbReference>
<dbReference type="eggNOG" id="ENOG502TGTN">
    <property type="taxonomic scope" value="Eukaryota"/>
</dbReference>
<evidence type="ECO:0000313" key="8">
    <source>
        <dbReference type="WormBase" id="F28E10.2b"/>
    </source>
</evidence>
<dbReference type="HOGENOM" id="CLU_1050659_0_0_1"/>
<feature type="domain" description="Ig-like" evidence="5">
    <location>
        <begin position="11"/>
        <end position="109"/>
    </location>
</feature>
<feature type="domain" description="EGF-like" evidence="4">
    <location>
        <begin position="119"/>
        <end position="158"/>
    </location>
</feature>
<dbReference type="Gene3D" id="2.60.40.10">
    <property type="entry name" value="Immunoglobulins"/>
    <property type="match status" value="1"/>
</dbReference>
<proteinExistence type="predicted"/>
<dbReference type="Bgee" id="WBGene00017901">
    <property type="expression patterns" value="Expressed in larva and 3 other cell types or tissues"/>
</dbReference>
<evidence type="ECO:0000259" key="4">
    <source>
        <dbReference type="PROSITE" id="PS50026"/>
    </source>
</evidence>
<keyword evidence="3" id="KW-0472">Membrane</keyword>
<dbReference type="PaxDb" id="6239-F28E10.2b"/>
<dbReference type="PROSITE" id="PS50026">
    <property type="entry name" value="EGF_3"/>
    <property type="match status" value="1"/>
</dbReference>
<evidence type="ECO:0000256" key="2">
    <source>
        <dbReference type="SAM" id="MobiDB-lite"/>
    </source>
</evidence>
<feature type="disulfide bond" evidence="1">
    <location>
        <begin position="148"/>
        <end position="157"/>
    </location>
</feature>
<feature type="transmembrane region" description="Helical" evidence="3">
    <location>
        <begin position="178"/>
        <end position="196"/>
    </location>
</feature>
<dbReference type="EMBL" id="BX284604">
    <property type="protein sequence ID" value="CDH92929.1"/>
    <property type="molecule type" value="Genomic_DNA"/>
</dbReference>
<dbReference type="RefSeq" id="NP_001294246.1">
    <property type="nucleotide sequence ID" value="NM_001307317.3"/>
</dbReference>
<dbReference type="CTD" id="185065"/>
<organism evidence="6 7">
    <name type="scientific">Caenorhabditis elegans</name>
    <dbReference type="NCBI Taxonomy" id="6239"/>
    <lineage>
        <taxon>Eukaryota</taxon>
        <taxon>Metazoa</taxon>
        <taxon>Ecdysozoa</taxon>
        <taxon>Nematoda</taxon>
        <taxon>Chromadorea</taxon>
        <taxon>Rhabditida</taxon>
        <taxon>Rhabditina</taxon>
        <taxon>Rhabditomorpha</taxon>
        <taxon>Rhabditoidea</taxon>
        <taxon>Rhabditidae</taxon>
        <taxon>Peloderinae</taxon>
        <taxon>Caenorhabditis</taxon>
    </lineage>
</organism>
<evidence type="ECO:0000256" key="3">
    <source>
        <dbReference type="SAM" id="Phobius"/>
    </source>
</evidence>
<protein>
    <submittedName>
        <fullName evidence="6">EGF-like domain-containing protein</fullName>
    </submittedName>
</protein>
<sequence length="274" mass="30779">MRARRLRRDAPEVPILPTYELVLSPEEEARATTKTLENIEKGSKLMLKCTMAQEHFENLVFRSNNVEIGESSGQSKTLTINSFSLSHTGMYECGATRKKDGKYHSRQMRVKSKREINSDLPPCSSEFDGICGTNGICLMDGSRQICHCDIGYMGETCDKVLMGAYDVKLLKVVGGTTTSLNLVCIIIAILFALLYFKERKSVRRLRREFGKAAEECEMEHAIYKETTTTTTSNSHETTNEGNTPGFARNSIRKMRLALNRARLNGTSDSKLLEK</sequence>
<dbReference type="FunCoup" id="U4PLF0">
    <property type="interactions" value="811"/>
</dbReference>
<evidence type="ECO:0000313" key="6">
    <source>
        <dbReference type="EMBL" id="CDH92929.1"/>
    </source>
</evidence>
<keyword evidence="1" id="KW-1015">Disulfide bond</keyword>
<comment type="caution">
    <text evidence="1">Lacks conserved residue(s) required for the propagation of feature annotation.</text>
</comment>
<dbReference type="AGR" id="WB:WBGene00017901"/>
<dbReference type="PROSITE" id="PS01186">
    <property type="entry name" value="EGF_2"/>
    <property type="match status" value="1"/>
</dbReference>
<dbReference type="InterPro" id="IPR000742">
    <property type="entry name" value="EGF"/>
</dbReference>
<keyword evidence="3" id="KW-0812">Transmembrane</keyword>
<keyword evidence="7" id="KW-1185">Reference proteome</keyword>
<dbReference type="STRING" id="6239.F28E10.2b.1"/>
<dbReference type="PROSITE" id="PS00022">
    <property type="entry name" value="EGF_1"/>
    <property type="match status" value="1"/>
</dbReference>
<name>U4PLF0_CAEEL</name>
<dbReference type="Pfam" id="PF23106">
    <property type="entry name" value="EGF_Teneurin"/>
    <property type="match status" value="1"/>
</dbReference>
<dbReference type="AlphaFoldDB" id="U4PLF0"/>
<feature type="region of interest" description="Disordered" evidence="2">
    <location>
        <begin position="225"/>
        <end position="247"/>
    </location>
</feature>
<dbReference type="WormBase" id="F28E10.2b">
    <property type="protein sequence ID" value="CE48860"/>
    <property type="gene ID" value="WBGene00017901"/>
    <property type="gene designation" value="siss-1"/>
</dbReference>
<dbReference type="InterPro" id="IPR036179">
    <property type="entry name" value="Ig-like_dom_sf"/>
</dbReference>
<reference evidence="6 7" key="1">
    <citation type="journal article" date="1998" name="Science">
        <title>Genome sequence of the nematode C. elegans: a platform for investigating biology.</title>
        <authorList>
            <consortium name="The C. elegans sequencing consortium"/>
            <person name="Sulson J.E."/>
            <person name="Waterston R."/>
        </authorList>
    </citation>
    <scope>NUCLEOTIDE SEQUENCE [LARGE SCALE GENOMIC DNA]</scope>
    <source>
        <strain evidence="6 7">Bristol N2</strain>
    </source>
</reference>